<evidence type="ECO:0000313" key="2">
    <source>
        <dbReference type="Proteomes" id="UP000828941"/>
    </source>
</evidence>
<comment type="caution">
    <text evidence="1">The sequence shown here is derived from an EMBL/GenBank/DDBJ whole genome shotgun (WGS) entry which is preliminary data.</text>
</comment>
<gene>
    <name evidence="1" type="ORF">L6164_000152</name>
</gene>
<proteinExistence type="predicted"/>
<accession>A0ACB9QB75</accession>
<protein>
    <submittedName>
        <fullName evidence="1">Uncharacterized protein</fullName>
    </submittedName>
</protein>
<name>A0ACB9QB75_BAUVA</name>
<organism evidence="1 2">
    <name type="scientific">Bauhinia variegata</name>
    <name type="common">Purple orchid tree</name>
    <name type="synonym">Phanera variegata</name>
    <dbReference type="NCBI Taxonomy" id="167791"/>
    <lineage>
        <taxon>Eukaryota</taxon>
        <taxon>Viridiplantae</taxon>
        <taxon>Streptophyta</taxon>
        <taxon>Embryophyta</taxon>
        <taxon>Tracheophyta</taxon>
        <taxon>Spermatophyta</taxon>
        <taxon>Magnoliopsida</taxon>
        <taxon>eudicotyledons</taxon>
        <taxon>Gunneridae</taxon>
        <taxon>Pentapetalae</taxon>
        <taxon>rosids</taxon>
        <taxon>fabids</taxon>
        <taxon>Fabales</taxon>
        <taxon>Fabaceae</taxon>
        <taxon>Cercidoideae</taxon>
        <taxon>Cercideae</taxon>
        <taxon>Bauhiniinae</taxon>
        <taxon>Bauhinia</taxon>
    </lineage>
</organism>
<dbReference type="Proteomes" id="UP000828941">
    <property type="component" value="Chromosome 1"/>
</dbReference>
<keyword evidence="2" id="KW-1185">Reference proteome</keyword>
<sequence>MAIEKNNFKGSRLDSEFSPRSRETMSSDEDDPQRRKSAMESDDDDEFDDADSGAGSDDFDLLELGETGAEFCQIGNQTCSIPLELYDLPGLGDILSVDVWNECLSEEERFELAKYLPDMNQETFVRTLKELFTGCNLHFGSPIKKLFDMLKGGLCEPRVALYREGLNFFQMRQHYHLVRKHQNNMVNNLCQLRDAWRNCRGYSIEERLRVLNIMKSQKSLMHENMEDFEVDSSDEESGEAIWSRKNKDRKIGQKMGHHPSYGAGSSAEFHPRGRSVVKEPENYGKQNPKGILKLAGQKTISGKDPAGRLPSFYHGMDMNPGLNGSATASHPRNKSVGYDSTRRMRGKLRNSDSAEEMIYGLGVQRDQNVTLSDLMDKSGVLRVGKRHDLLRGDEIDTDSLTGLSLPPRIDLLAHSRNSKSSSTRASYDFPRKGKYSENIKQFVLGDQMKSKGRGSKLPVKGSLVDSSDHDEHFSNSRAPGDEFTMDSSLKYDDWKPMRKKWKTQKESPDLSYTAYRSSLPQVSDRFLPSDFRTKSSQEKSRGNFIRNGGQDAVALRGNRVFHRGEETESDSSEQSNDDEDTNPLLQSKFPFLMGTADSSRMASLKSHPEPKSKYVKKDMKEHGITHFKKIGSFGEQGRMPVVENYISKAKQKGKKYNGGLLHNSAGKLLGETYPSGSDKLNDGDDDWRKFYNYGKNGQTRVEPDEDLPSLNAYTAKGKKKGRTGLDNSNLRSRYLHDYVGDEENDSLETQLLVDDKGVGQSRFGRKGQKYSAKKSNQHDSAEAPLLGCNSVMKKRKAKNDPADLDGQDEDVNLPSNFLPQTNDSTPLKRKLKKKLEADSGSSDMEDSGQPLPDMGAADMELETKPPKKTFTLITPTVHTGFSFSIIHLLSAVRMAMTIPLPEDSLEMGKLRDEQNKALEGSVSNERAAAKGENASQLNMPSLTVQEIVDRVRSNPGDPSILETQEPLQDLVRGVLKIFSSKTAPLGAKGWKVLAVYEKLTRSWSWVGPVSHNSSDHDTIEEVTSAEAWGLPHKMLVKLVDSFANWLKCGQETLQQIGSLPAPPFELMQVNLDEKERFRDLRAQKSLNTISPSSEEVRAYFRKEEVLRYSIPDRAFSYTAADGKKSIVAPLRRCGGKPTSKARDHFMLKRDRPPHVTILCLVRDAAARLPGSIGTRADVCTLIKDSQYIVEDVSDAQINQVVSGALDRLHYERDPCVQFDAERKLWVYLHREREEEDFEDDGTSSTKKWKRQKKDPADQSEQGTVTVAYHGTGKQNGYDVCSDLNVEPSCIDDDKGMELGPNDAMLNGEGNVDVNHSSEQDNVSQGNSMVWEAIGLNPGRENKLLCQENSTNEEFDDESFERERPVGLLSASLL</sequence>
<dbReference type="EMBL" id="CM039426">
    <property type="protein sequence ID" value="KAI4356105.1"/>
    <property type="molecule type" value="Genomic_DNA"/>
</dbReference>
<evidence type="ECO:0000313" key="1">
    <source>
        <dbReference type="EMBL" id="KAI4356105.1"/>
    </source>
</evidence>
<reference evidence="1 2" key="1">
    <citation type="journal article" date="2022" name="DNA Res.">
        <title>Chromosomal-level genome assembly of the orchid tree Bauhinia variegata (Leguminosae; Cercidoideae) supports the allotetraploid origin hypothesis of Bauhinia.</title>
        <authorList>
            <person name="Zhong Y."/>
            <person name="Chen Y."/>
            <person name="Zheng D."/>
            <person name="Pang J."/>
            <person name="Liu Y."/>
            <person name="Luo S."/>
            <person name="Meng S."/>
            <person name="Qian L."/>
            <person name="Wei D."/>
            <person name="Dai S."/>
            <person name="Zhou R."/>
        </authorList>
    </citation>
    <scope>NUCLEOTIDE SEQUENCE [LARGE SCALE GENOMIC DNA]</scope>
    <source>
        <strain evidence="1">BV-YZ2020</strain>
    </source>
</reference>